<reference evidence="8" key="1">
    <citation type="journal article" date="2023" name="Insect Mol. Biol.">
        <title>Genome sequencing provides insights into the evolution of gene families encoding plant cell wall-degrading enzymes in longhorned beetles.</title>
        <authorList>
            <person name="Shin N.R."/>
            <person name="Okamura Y."/>
            <person name="Kirsch R."/>
            <person name="Pauchet Y."/>
        </authorList>
    </citation>
    <scope>NUCLEOTIDE SEQUENCE</scope>
    <source>
        <strain evidence="8">AMC_N1</strain>
    </source>
</reference>
<organism evidence="8 9">
    <name type="scientific">Aromia moschata</name>
    <dbReference type="NCBI Taxonomy" id="1265417"/>
    <lineage>
        <taxon>Eukaryota</taxon>
        <taxon>Metazoa</taxon>
        <taxon>Ecdysozoa</taxon>
        <taxon>Arthropoda</taxon>
        <taxon>Hexapoda</taxon>
        <taxon>Insecta</taxon>
        <taxon>Pterygota</taxon>
        <taxon>Neoptera</taxon>
        <taxon>Endopterygota</taxon>
        <taxon>Coleoptera</taxon>
        <taxon>Polyphaga</taxon>
        <taxon>Cucujiformia</taxon>
        <taxon>Chrysomeloidea</taxon>
        <taxon>Cerambycidae</taxon>
        <taxon>Cerambycinae</taxon>
        <taxon>Callichromatini</taxon>
        <taxon>Aromia</taxon>
    </lineage>
</organism>
<dbReference type="Proteomes" id="UP001162162">
    <property type="component" value="Unassembled WGS sequence"/>
</dbReference>
<keyword evidence="9" id="KW-1185">Reference proteome</keyword>
<accession>A0AAV8YXH5</accession>
<dbReference type="GO" id="GO:0046872">
    <property type="term" value="F:metal ion binding"/>
    <property type="evidence" value="ECO:0007669"/>
    <property type="project" value="UniProtKB-KW"/>
</dbReference>
<dbReference type="AlphaFoldDB" id="A0AAV8YXH5"/>
<evidence type="ECO:0008006" key="10">
    <source>
        <dbReference type="Google" id="ProtNLM"/>
    </source>
</evidence>
<evidence type="ECO:0000256" key="6">
    <source>
        <dbReference type="ARBA" id="ARBA00022842"/>
    </source>
</evidence>
<comment type="caution">
    <text evidence="8">The sequence shown here is derived from an EMBL/GenBank/DDBJ whole genome shotgun (WGS) entry which is preliminary data.</text>
</comment>
<comment type="cofactor">
    <cofactor evidence="1">
        <name>Mn(2+)</name>
        <dbReference type="ChEBI" id="CHEBI:29035"/>
    </cofactor>
</comment>
<dbReference type="PANTHER" id="PTHR12318">
    <property type="entry name" value="TESTOSTERONE-REGULATED PROTEIN RP2"/>
    <property type="match status" value="1"/>
</dbReference>
<dbReference type="GO" id="GO:0016818">
    <property type="term" value="F:hydrolase activity, acting on acid anhydrides, in phosphorus-containing anhydrides"/>
    <property type="evidence" value="ECO:0007669"/>
    <property type="project" value="InterPro"/>
</dbReference>
<keyword evidence="7" id="KW-0464">Manganese</keyword>
<keyword evidence="6" id="KW-0460">Magnesium</keyword>
<evidence type="ECO:0000256" key="3">
    <source>
        <dbReference type="ARBA" id="ARBA00005582"/>
    </source>
</evidence>
<keyword evidence="4" id="KW-0479">Metal-binding</keyword>
<comment type="cofactor">
    <cofactor evidence="2">
        <name>Mg(2+)</name>
        <dbReference type="ChEBI" id="CHEBI:18420"/>
    </cofactor>
</comment>
<sequence length="324" mass="37550">MAQTNLKIWRESASLIIGSKIDFFSSSEFNYKLLCLQRSSNSKVLANTYVFPGGKISKSDNSPLWIKLFEKVGYPLKSLKTLSKRKCTTDKCGILICRNNKTIHDHKGEKLLGQLILKVAEVKKWQKKVHNDPDQFLNMCTQLDIHPDVWSLHDWSNWMTPSELHHRFDTMFFITSYRKRLVYNTYWAFPDEFIKEHLDHVIRLSIPQFYEISRLRNFAKIDDLSKYGGRKVFLRLVAAKEGALFCFPRCDLLYCKLRGVAVMTCTLENSEKVDRDITILDDIPQSNIQNRLLSRVSITIQCRILEGPAGTQMLGTTFRGGKKQ</sequence>
<keyword evidence="5" id="KW-0378">Hydrolase</keyword>
<gene>
    <name evidence="8" type="ORF">NQ318_003568</name>
</gene>
<dbReference type="PANTHER" id="PTHR12318:SF0">
    <property type="entry name" value="ACYL-COENZYME A DIPHOSPHATASE NUDT19"/>
    <property type="match status" value="1"/>
</dbReference>
<dbReference type="EMBL" id="JAPWTK010000038">
    <property type="protein sequence ID" value="KAJ8955468.1"/>
    <property type="molecule type" value="Genomic_DNA"/>
</dbReference>
<evidence type="ECO:0000256" key="1">
    <source>
        <dbReference type="ARBA" id="ARBA00001936"/>
    </source>
</evidence>
<protein>
    <recommendedName>
        <fullName evidence="10">Nudix hydrolase domain-containing protein</fullName>
    </recommendedName>
</protein>
<evidence type="ECO:0000256" key="5">
    <source>
        <dbReference type="ARBA" id="ARBA00022801"/>
    </source>
</evidence>
<evidence type="ECO:0000256" key="7">
    <source>
        <dbReference type="ARBA" id="ARBA00023211"/>
    </source>
</evidence>
<name>A0AAV8YXH5_9CUCU</name>
<evidence type="ECO:0000313" key="9">
    <source>
        <dbReference type="Proteomes" id="UP001162162"/>
    </source>
</evidence>
<evidence type="ECO:0000313" key="8">
    <source>
        <dbReference type="EMBL" id="KAJ8955468.1"/>
    </source>
</evidence>
<comment type="similarity">
    <text evidence="3">Belongs to the Nudix hydrolase family.</text>
</comment>
<evidence type="ECO:0000256" key="2">
    <source>
        <dbReference type="ARBA" id="ARBA00001946"/>
    </source>
</evidence>
<dbReference type="GO" id="GO:0005739">
    <property type="term" value="C:mitochondrion"/>
    <property type="evidence" value="ECO:0007669"/>
    <property type="project" value="TreeGrafter"/>
</dbReference>
<dbReference type="InterPro" id="IPR039121">
    <property type="entry name" value="NUDT19"/>
</dbReference>
<dbReference type="Gene3D" id="3.90.79.10">
    <property type="entry name" value="Nucleoside Triphosphate Pyrophosphohydrolase"/>
    <property type="match status" value="1"/>
</dbReference>
<proteinExistence type="inferred from homology"/>
<evidence type="ECO:0000256" key="4">
    <source>
        <dbReference type="ARBA" id="ARBA00022723"/>
    </source>
</evidence>